<dbReference type="Pfam" id="PF12797">
    <property type="entry name" value="Fer4_2"/>
    <property type="match status" value="1"/>
</dbReference>
<keyword evidence="4" id="KW-0677">Repeat</keyword>
<keyword evidence="2 7" id="KW-0004">4Fe-4S</keyword>
<organism evidence="10 11">
    <name type="scientific">Proteus alimentorum</name>
    <dbReference type="NCBI Taxonomy" id="1973495"/>
    <lineage>
        <taxon>Bacteria</taxon>
        <taxon>Pseudomonadati</taxon>
        <taxon>Pseudomonadota</taxon>
        <taxon>Gammaproteobacteria</taxon>
        <taxon>Enterobacterales</taxon>
        <taxon>Morganellaceae</taxon>
        <taxon>Proteus</taxon>
    </lineage>
</organism>
<dbReference type="RefSeq" id="WP_099075069.1">
    <property type="nucleotide sequence ID" value="NZ_CAWNQR010000036.1"/>
</dbReference>
<keyword evidence="7" id="KW-0813">Transport</keyword>
<dbReference type="InterPro" id="IPR051555">
    <property type="entry name" value="FDH_Electron_Transfer_Unit"/>
</dbReference>
<dbReference type="Gene3D" id="3.30.70.20">
    <property type="match status" value="2"/>
</dbReference>
<evidence type="ECO:0000313" key="11">
    <source>
        <dbReference type="Proteomes" id="UP000614721"/>
    </source>
</evidence>
<keyword evidence="7" id="KW-0472">Membrane</keyword>
<comment type="subcellular location">
    <subcellularLocation>
        <location evidence="1">Cell envelope</location>
    </subcellularLocation>
</comment>
<evidence type="ECO:0000256" key="2">
    <source>
        <dbReference type="ARBA" id="ARBA00022485"/>
    </source>
</evidence>
<keyword evidence="5 7" id="KW-0408">Iron</keyword>
<proteinExistence type="predicted"/>
<gene>
    <name evidence="10" type="ORF">I4902_15150</name>
</gene>
<name>A0ABS0IX26_9GAMM</name>
<keyword evidence="6 7" id="KW-0411">Iron-sulfur</keyword>
<evidence type="ECO:0000256" key="8">
    <source>
        <dbReference type="SAM" id="MobiDB-lite"/>
    </source>
</evidence>
<protein>
    <recommendedName>
        <fullName evidence="7">Formate dehydrogenase iron-sulfur subunit</fullName>
    </recommendedName>
</protein>
<dbReference type="PIRSF" id="PIRSF036298">
    <property type="entry name" value="FDH_4Fe4S"/>
    <property type="match status" value="1"/>
</dbReference>
<keyword evidence="11" id="KW-1185">Reference proteome</keyword>
<dbReference type="CDD" id="cd10561">
    <property type="entry name" value="HybA_like"/>
    <property type="match status" value="1"/>
</dbReference>
<dbReference type="PANTHER" id="PTHR43545:SF4">
    <property type="entry name" value="IRON-SULFUR PROTEIN"/>
    <property type="match status" value="1"/>
</dbReference>
<dbReference type="Proteomes" id="UP000614721">
    <property type="component" value="Unassembled WGS sequence"/>
</dbReference>
<dbReference type="InterPro" id="IPR017896">
    <property type="entry name" value="4Fe4S_Fe-S-bd"/>
</dbReference>
<keyword evidence="7" id="KW-1003">Cell membrane</keyword>
<dbReference type="PANTHER" id="PTHR43545">
    <property type="entry name" value="FORMATE DEHYDROGENASE, NITRATE-INDUCIBLE, IRON-SULFUR SUBUNIT"/>
    <property type="match status" value="1"/>
</dbReference>
<dbReference type="Pfam" id="PF13247">
    <property type="entry name" value="Fer4_11"/>
    <property type="match status" value="1"/>
</dbReference>
<dbReference type="SUPFAM" id="SSF54862">
    <property type="entry name" value="4Fe-4S ferredoxins"/>
    <property type="match status" value="1"/>
</dbReference>
<evidence type="ECO:0000256" key="3">
    <source>
        <dbReference type="ARBA" id="ARBA00022723"/>
    </source>
</evidence>
<evidence type="ECO:0000313" key="10">
    <source>
        <dbReference type="EMBL" id="MBG2880596.1"/>
    </source>
</evidence>
<evidence type="ECO:0000256" key="4">
    <source>
        <dbReference type="ARBA" id="ARBA00022737"/>
    </source>
</evidence>
<feature type="compositionally biased region" description="Basic and acidic residues" evidence="8">
    <location>
        <begin position="251"/>
        <end position="277"/>
    </location>
</feature>
<dbReference type="EMBL" id="JADSJP010000030">
    <property type="protein sequence ID" value="MBG2880596.1"/>
    <property type="molecule type" value="Genomic_DNA"/>
</dbReference>
<dbReference type="PROSITE" id="PS00198">
    <property type="entry name" value="4FE4S_FER_1"/>
    <property type="match status" value="1"/>
</dbReference>
<evidence type="ECO:0000256" key="6">
    <source>
        <dbReference type="ARBA" id="ARBA00023014"/>
    </source>
</evidence>
<keyword evidence="3 7" id="KW-0479">Metal-binding</keyword>
<comment type="caution">
    <text evidence="10">The sequence shown here is derived from an EMBL/GenBank/DDBJ whole genome shotgun (WGS) entry which is preliminary data.</text>
</comment>
<accession>A0ABS0IX26</accession>
<evidence type="ECO:0000256" key="7">
    <source>
        <dbReference type="PIRNR" id="PIRNR036298"/>
    </source>
</evidence>
<feature type="region of interest" description="Disordered" evidence="8">
    <location>
        <begin position="249"/>
        <end position="277"/>
    </location>
</feature>
<comment type="cofactor">
    <cofactor evidence="7">
        <name>[4Fe-4S] cluster</name>
        <dbReference type="ChEBI" id="CHEBI:49883"/>
    </cofactor>
    <text evidence="7">Binds 4 [4Fe-4S] clusters per subunit.</text>
</comment>
<evidence type="ECO:0000256" key="5">
    <source>
        <dbReference type="ARBA" id="ARBA00023004"/>
    </source>
</evidence>
<dbReference type="InterPro" id="IPR017900">
    <property type="entry name" value="4Fe4S_Fe_S_CS"/>
</dbReference>
<sequence length="277" mass="31201">MSKGVLVDLTKCIGCGSCTVACKMYNENKWIEDRQPTSGENAKLADENWTVIKTVTVEKEDKAVWRYVKEQCFHCIDPACASACFAKAFQKTPAGPVVYYPDLCVGCRYCMVACPFDIPKYEWEKSLPYVTKCMMCSSRVEEGQSPACVAVCPTQALVFGDRQTLLEKAKETITNNPSYVQHIYGEKEVGGTEWLYISDVPFEKLGFKTGLTEKPLSSYTSDFMKYTPIAGATWAVILGGIAMFNHRKDKVSRDEQSHQHIEHNQKNSTDEETRRSE</sequence>
<feature type="domain" description="4Fe-4S ferredoxin-type" evidence="9">
    <location>
        <begin position="3"/>
        <end position="33"/>
    </location>
</feature>
<evidence type="ECO:0000256" key="1">
    <source>
        <dbReference type="ARBA" id="ARBA00004196"/>
    </source>
</evidence>
<feature type="domain" description="4Fe-4S ferredoxin-type" evidence="9">
    <location>
        <begin position="95"/>
        <end position="124"/>
    </location>
</feature>
<evidence type="ECO:0000259" key="9">
    <source>
        <dbReference type="PROSITE" id="PS51379"/>
    </source>
</evidence>
<keyword evidence="7" id="KW-0249">Electron transport</keyword>
<dbReference type="InterPro" id="IPR014603">
    <property type="entry name" value="Formate_DH_Fe-S_su"/>
</dbReference>
<reference evidence="10 11" key="1">
    <citation type="submission" date="2020-11" db="EMBL/GenBank/DDBJ databases">
        <title>Enhanced detection system for hospital associated transmission using whole genome sequencing surveillance.</title>
        <authorList>
            <person name="Harrison L.H."/>
            <person name="Van Tyne D."/>
            <person name="Marsh J.W."/>
            <person name="Griffith M.P."/>
            <person name="Snyder D.J."/>
            <person name="Cooper V.S."/>
            <person name="Mustapha M."/>
        </authorList>
    </citation>
    <scope>NUCLEOTIDE SEQUENCE [LARGE SCALE GENOMIC DNA]</scope>
    <source>
        <strain evidence="10 11">PR00075</strain>
    </source>
</reference>
<comment type="function">
    <text evidence="7">The beta chain is an electron transfer unit containing 4 cysteine clusters involved in the formation of iron-sulfur centers.</text>
</comment>
<dbReference type="PROSITE" id="PS51379">
    <property type="entry name" value="4FE4S_FER_2"/>
    <property type="match status" value="2"/>
</dbReference>